<dbReference type="GO" id="GO:0007165">
    <property type="term" value="P:signal transduction"/>
    <property type="evidence" value="ECO:0007669"/>
    <property type="project" value="InterPro"/>
</dbReference>
<dbReference type="PANTHER" id="PTHR19850">
    <property type="entry name" value="GUANINE NUCLEOTIDE-BINDING PROTEIN BETA G PROTEIN BETA"/>
    <property type="match status" value="1"/>
</dbReference>
<accession>A0A1Y1KBM5</accession>
<sequence>MSRDVSVKISPVETIESLTKEAEHLKIKLEDERQKLNDVTLAAVADRLEIINYMNVKPRRTLKGHQAKVLCSDWSPDKRHIVSSSQVNSVIARFDYSFKIEIELGW</sequence>
<feature type="coiled-coil region" evidence="1">
    <location>
        <begin position="15"/>
        <end position="42"/>
    </location>
</feature>
<dbReference type="EMBL" id="GEZM01091254">
    <property type="protein sequence ID" value="JAV56988.1"/>
    <property type="molecule type" value="Transcribed_RNA"/>
</dbReference>
<dbReference type="EMBL" id="GEZM01091255">
    <property type="protein sequence ID" value="JAV56985.1"/>
    <property type="molecule type" value="Transcribed_RNA"/>
</dbReference>
<proteinExistence type="predicted"/>
<dbReference type="SMART" id="SM00320">
    <property type="entry name" value="WD40"/>
    <property type="match status" value="1"/>
</dbReference>
<organism evidence="2">
    <name type="scientific">Photinus pyralis</name>
    <name type="common">Common eastern firefly</name>
    <name type="synonym">Lampyris pyralis</name>
    <dbReference type="NCBI Taxonomy" id="7054"/>
    <lineage>
        <taxon>Eukaryota</taxon>
        <taxon>Metazoa</taxon>
        <taxon>Ecdysozoa</taxon>
        <taxon>Arthropoda</taxon>
        <taxon>Hexapoda</taxon>
        <taxon>Insecta</taxon>
        <taxon>Pterygota</taxon>
        <taxon>Neoptera</taxon>
        <taxon>Endopterygota</taxon>
        <taxon>Coleoptera</taxon>
        <taxon>Polyphaga</taxon>
        <taxon>Elateriformia</taxon>
        <taxon>Elateroidea</taxon>
        <taxon>Lampyridae</taxon>
        <taxon>Lampyrinae</taxon>
        <taxon>Photinus</taxon>
    </lineage>
</organism>
<protein>
    <submittedName>
        <fullName evidence="2">Uncharacterized protein</fullName>
    </submittedName>
</protein>
<reference evidence="2" key="1">
    <citation type="journal article" date="2016" name="Sci. Rep.">
        <title>Molecular characterization of firefly nuptial gifts: a multi-omics approach sheds light on postcopulatory sexual selection.</title>
        <authorList>
            <person name="Al-Wathiqui N."/>
            <person name="Fallon T.R."/>
            <person name="South A."/>
            <person name="Weng J.K."/>
            <person name="Lewis S.M."/>
        </authorList>
    </citation>
    <scope>NUCLEOTIDE SEQUENCE</scope>
</reference>
<dbReference type="AlphaFoldDB" id="A0A1Y1KBM5"/>
<evidence type="ECO:0000256" key="1">
    <source>
        <dbReference type="SAM" id="Coils"/>
    </source>
</evidence>
<dbReference type="Gene3D" id="2.130.10.10">
    <property type="entry name" value="YVTN repeat-like/Quinoprotein amine dehydrogenase"/>
    <property type="match status" value="1"/>
</dbReference>
<dbReference type="InterPro" id="IPR036322">
    <property type="entry name" value="WD40_repeat_dom_sf"/>
</dbReference>
<dbReference type="InterPro" id="IPR015943">
    <property type="entry name" value="WD40/YVTN_repeat-like_dom_sf"/>
</dbReference>
<dbReference type="InterPro" id="IPR001680">
    <property type="entry name" value="WD40_rpt"/>
</dbReference>
<keyword evidence="1" id="KW-0175">Coiled coil</keyword>
<evidence type="ECO:0000313" key="2">
    <source>
        <dbReference type="EMBL" id="JAV56985.1"/>
    </source>
</evidence>
<dbReference type="EMBL" id="GEZM01091253">
    <property type="protein sequence ID" value="JAV56990.1"/>
    <property type="molecule type" value="Transcribed_RNA"/>
</dbReference>
<dbReference type="InterPro" id="IPR016346">
    <property type="entry name" value="G-protein_beta_1-5"/>
</dbReference>
<dbReference type="EMBL" id="GEZM01091259">
    <property type="protein sequence ID" value="JAV56980.1"/>
    <property type="molecule type" value="Transcribed_RNA"/>
</dbReference>
<dbReference type="SUPFAM" id="SSF50978">
    <property type="entry name" value="WD40 repeat-like"/>
    <property type="match status" value="1"/>
</dbReference>
<name>A0A1Y1KBM5_PHOPY</name>